<dbReference type="EC" id="2.7.7.49" evidence="1"/>
<keyword evidence="11" id="KW-1185">Reference proteome</keyword>
<feature type="domain" description="CCHC-type" evidence="9">
    <location>
        <begin position="85"/>
        <end position="101"/>
    </location>
</feature>
<dbReference type="InterPro" id="IPR001878">
    <property type="entry name" value="Znf_CCHC"/>
</dbReference>
<evidence type="ECO:0000313" key="10">
    <source>
        <dbReference type="EMBL" id="GFX97735.1"/>
    </source>
</evidence>
<reference evidence="10" key="1">
    <citation type="submission" date="2020-08" db="EMBL/GenBank/DDBJ databases">
        <title>Multicomponent nature underlies the extraordinary mechanical properties of spider dragline silk.</title>
        <authorList>
            <person name="Kono N."/>
            <person name="Nakamura H."/>
            <person name="Mori M."/>
            <person name="Yoshida Y."/>
            <person name="Ohtoshi R."/>
            <person name="Malay A.D."/>
            <person name="Moran D.A.P."/>
            <person name="Tomita M."/>
            <person name="Numata K."/>
            <person name="Arakawa K."/>
        </authorList>
    </citation>
    <scope>NUCLEOTIDE SEQUENCE</scope>
</reference>
<evidence type="ECO:0000259" key="9">
    <source>
        <dbReference type="PROSITE" id="PS50158"/>
    </source>
</evidence>
<keyword evidence="5" id="KW-0255">Endonuclease</keyword>
<dbReference type="InterPro" id="IPR043502">
    <property type="entry name" value="DNA/RNA_pol_sf"/>
</dbReference>
<dbReference type="Pfam" id="PF22938">
    <property type="entry name" value="Integrase_p58_C"/>
    <property type="match status" value="1"/>
</dbReference>
<dbReference type="InterPro" id="IPR050951">
    <property type="entry name" value="Retrovirus_Pol_polyprotein"/>
</dbReference>
<dbReference type="GO" id="GO:0003676">
    <property type="term" value="F:nucleic acid binding"/>
    <property type="evidence" value="ECO:0007669"/>
    <property type="project" value="InterPro"/>
</dbReference>
<dbReference type="FunFam" id="3.10.20.370:FF:000001">
    <property type="entry name" value="Retrovirus-related Pol polyprotein from transposon 17.6-like protein"/>
    <property type="match status" value="1"/>
</dbReference>
<organism evidence="10 11">
    <name type="scientific">Trichonephila clavipes</name>
    <name type="common">Golden silk orbweaver</name>
    <name type="synonym">Nephila clavipes</name>
    <dbReference type="NCBI Taxonomy" id="2585209"/>
    <lineage>
        <taxon>Eukaryota</taxon>
        <taxon>Metazoa</taxon>
        <taxon>Ecdysozoa</taxon>
        <taxon>Arthropoda</taxon>
        <taxon>Chelicerata</taxon>
        <taxon>Arachnida</taxon>
        <taxon>Araneae</taxon>
        <taxon>Araneomorphae</taxon>
        <taxon>Entelegynae</taxon>
        <taxon>Araneoidea</taxon>
        <taxon>Nephilidae</taxon>
        <taxon>Trichonephila</taxon>
    </lineage>
</organism>
<dbReference type="PROSITE" id="PS50158">
    <property type="entry name" value="ZF_CCHC"/>
    <property type="match status" value="1"/>
</dbReference>
<keyword evidence="6" id="KW-0378">Hydrolase</keyword>
<evidence type="ECO:0000256" key="4">
    <source>
        <dbReference type="ARBA" id="ARBA00022722"/>
    </source>
</evidence>
<keyword evidence="3" id="KW-0548">Nucleotidyltransferase</keyword>
<dbReference type="Gene3D" id="3.10.10.10">
    <property type="entry name" value="HIV Type 1 Reverse Transcriptase, subunit A, domain 1"/>
    <property type="match status" value="1"/>
</dbReference>
<dbReference type="Gene3D" id="3.30.70.270">
    <property type="match status" value="2"/>
</dbReference>
<dbReference type="InterPro" id="IPR041373">
    <property type="entry name" value="RT_RNaseH"/>
</dbReference>
<evidence type="ECO:0000313" key="11">
    <source>
        <dbReference type="Proteomes" id="UP000887159"/>
    </source>
</evidence>
<gene>
    <name evidence="10" type="primary">pol</name>
    <name evidence="10" type="ORF">TNCV_3066221</name>
</gene>
<comment type="caution">
    <text evidence="10">The sequence shown here is derived from an EMBL/GenBank/DDBJ whole genome shotgun (WGS) entry which is preliminary data.</text>
</comment>
<dbReference type="EMBL" id="BMAU01021199">
    <property type="protein sequence ID" value="GFX97735.1"/>
    <property type="molecule type" value="Genomic_DNA"/>
</dbReference>
<dbReference type="SUPFAM" id="SSF56672">
    <property type="entry name" value="DNA/RNA polymerases"/>
    <property type="match status" value="1"/>
</dbReference>
<evidence type="ECO:0000256" key="7">
    <source>
        <dbReference type="ARBA" id="ARBA00022918"/>
    </source>
</evidence>
<keyword evidence="7" id="KW-0695">RNA-directed DNA polymerase</keyword>
<dbReference type="InterPro" id="IPR000477">
    <property type="entry name" value="RT_dom"/>
</dbReference>
<dbReference type="InterPro" id="IPR054465">
    <property type="entry name" value="Integrase_p58-like_C"/>
</dbReference>
<evidence type="ECO:0000256" key="6">
    <source>
        <dbReference type="ARBA" id="ARBA00022801"/>
    </source>
</evidence>
<keyword evidence="8" id="KW-0863">Zinc-finger</keyword>
<dbReference type="GO" id="GO:0004519">
    <property type="term" value="F:endonuclease activity"/>
    <property type="evidence" value="ECO:0007669"/>
    <property type="project" value="UniProtKB-KW"/>
</dbReference>
<accession>A0A8X6RP33</accession>
<dbReference type="CDD" id="cd01647">
    <property type="entry name" value="RT_LTR"/>
    <property type="match status" value="1"/>
</dbReference>
<evidence type="ECO:0000256" key="3">
    <source>
        <dbReference type="ARBA" id="ARBA00022695"/>
    </source>
</evidence>
<name>A0A8X6RP33_TRICX</name>
<proteinExistence type="predicted"/>
<protein>
    <recommendedName>
        <fullName evidence="1">RNA-directed DNA polymerase</fullName>
        <ecNumber evidence="1">2.7.7.49</ecNumber>
    </recommendedName>
</protein>
<dbReference type="Pfam" id="PF17917">
    <property type="entry name" value="RT_RNaseH"/>
    <property type="match status" value="1"/>
</dbReference>
<dbReference type="AlphaFoldDB" id="A0A8X6RP33"/>
<evidence type="ECO:0000256" key="8">
    <source>
        <dbReference type="PROSITE-ProRule" id="PRU00047"/>
    </source>
</evidence>
<dbReference type="GO" id="GO:0008270">
    <property type="term" value="F:zinc ion binding"/>
    <property type="evidence" value="ECO:0007669"/>
    <property type="project" value="UniProtKB-KW"/>
</dbReference>
<dbReference type="InterPro" id="IPR043128">
    <property type="entry name" value="Rev_trsase/Diguanyl_cyclase"/>
</dbReference>
<keyword evidence="2" id="KW-0808">Transferase</keyword>
<evidence type="ECO:0000256" key="1">
    <source>
        <dbReference type="ARBA" id="ARBA00012493"/>
    </source>
</evidence>
<evidence type="ECO:0000256" key="2">
    <source>
        <dbReference type="ARBA" id="ARBA00022679"/>
    </source>
</evidence>
<sequence>MKDHFLDNWANLKSATQIAELFDNYEDVRKVNSKPMDRWGRNDKILTYSGIKEKENRFGKTSPRLGASVPESTRERTFEKRVIQRCYHCNMPGHIKAGCPKLIKNKTTETLNNIEGNENPDFLNSYTTKGSVNGHEIDILRDTGATIDLVCAKYINPSSFSGENVWVKQPLSPELVCLPLAVVEISGNFGTVQTKAAVCYNFLPVEILNAVQTRSQVKAAREERGIDSGDAKKGEDEVIIVSSDAEDEILIPALQEYVPELALLRVTRENLINAQKNSEEIKPLYEQAASQVQVTNQVYSLEKELLVKNREDKLGNVVKSILLALRTVSHESTGYTPSELVYGKNLRTPETLVMEHWMEPEEEGDLVTEYMFKLINRLKRCQEVAINKMEEMQVKRKTWYDKNAVKREFKDGDLVLVLATSRANKLAVQWIGPGTILNKISETNYLVEIPGRRETSQIYHINMLKPYYKRPEHVNVIINDETKNSLADQELEIPYLENNSLIYDFEDVIQASELNKHLHDKQMDRLRELLNKYSKCFSNNPGLTNLVEHEIQLVSDQPVRTKPYRMSHRQNEILKNEINRMLKLGIIEVGESDYMSPMILVEIAGKEPRPCIDYRKLNGIIRTEYFPLPNIEERVEKVSAANFITVFDLSKGYWQIPLSKTAQRYAAFCTSFGTYRPLRMSFGLKNAPYFFSKLMAELLNGLEDFVVPYLDDIAIFSDTWESHIKHMETGFRTPSEIKVQAVLEFPTPRTKTQIRAFLGIAGYYQKYINLFSVIAAPLTDALKGRAKKGEIKWTAECENAFRELKGKLIDKPVLYAPNFEREFIVQTDASNAGMGAVLTQLTEQGEEHPILYLSKKFSEVEKRYCTMEKECASIVFAIKRLHYYLDGNSFLVMTDHNPLVWLNRNVSSNPRLMRWALALQPYNFRIVHRSGKSHKNADSLSRSVIDN</sequence>
<dbReference type="GO" id="GO:0016787">
    <property type="term" value="F:hydrolase activity"/>
    <property type="evidence" value="ECO:0007669"/>
    <property type="project" value="UniProtKB-KW"/>
</dbReference>
<keyword evidence="8" id="KW-0862">Zinc</keyword>
<keyword evidence="4" id="KW-0540">Nuclease</keyword>
<dbReference type="GO" id="GO:0003964">
    <property type="term" value="F:RNA-directed DNA polymerase activity"/>
    <property type="evidence" value="ECO:0007669"/>
    <property type="project" value="UniProtKB-KW"/>
</dbReference>
<dbReference type="Pfam" id="PF00078">
    <property type="entry name" value="RVT_1"/>
    <property type="match status" value="1"/>
</dbReference>
<dbReference type="FunFam" id="3.30.70.270:FF:000020">
    <property type="entry name" value="Transposon Tf2-6 polyprotein-like Protein"/>
    <property type="match status" value="1"/>
</dbReference>
<dbReference type="CDD" id="cd09274">
    <property type="entry name" value="RNase_HI_RT_Ty3"/>
    <property type="match status" value="1"/>
</dbReference>
<evidence type="ECO:0000256" key="5">
    <source>
        <dbReference type="ARBA" id="ARBA00022759"/>
    </source>
</evidence>
<dbReference type="PANTHER" id="PTHR37984">
    <property type="entry name" value="PROTEIN CBG26694"/>
    <property type="match status" value="1"/>
</dbReference>
<keyword evidence="8" id="KW-0479">Metal-binding</keyword>
<dbReference type="Proteomes" id="UP000887159">
    <property type="component" value="Unassembled WGS sequence"/>
</dbReference>
<dbReference type="PANTHER" id="PTHR37984:SF5">
    <property type="entry name" value="PROTEIN NYNRIN-LIKE"/>
    <property type="match status" value="1"/>
</dbReference>